<dbReference type="Pfam" id="PF00589">
    <property type="entry name" value="Phage_integrase"/>
    <property type="match status" value="1"/>
</dbReference>
<protein>
    <recommendedName>
        <fullName evidence="2">Tyr recombinase domain-containing protein</fullName>
    </recommendedName>
</protein>
<evidence type="ECO:0000313" key="4">
    <source>
        <dbReference type="Proteomes" id="UP000260665"/>
    </source>
</evidence>
<keyword evidence="4" id="KW-1185">Reference proteome</keyword>
<evidence type="ECO:0000256" key="1">
    <source>
        <dbReference type="ARBA" id="ARBA00023172"/>
    </source>
</evidence>
<dbReference type="GO" id="GO:0003677">
    <property type="term" value="F:DNA binding"/>
    <property type="evidence" value="ECO:0007669"/>
    <property type="project" value="InterPro"/>
</dbReference>
<evidence type="ECO:0000313" key="3">
    <source>
        <dbReference type="EMBL" id="RFO95006.1"/>
    </source>
</evidence>
<comment type="caution">
    <text evidence="3">The sequence shown here is derived from an EMBL/GenBank/DDBJ whole genome shotgun (WGS) entry which is preliminary data.</text>
</comment>
<reference evidence="3 4" key="1">
    <citation type="submission" date="2018-05" db="EMBL/GenBank/DDBJ databases">
        <title>Rhodoferax soyangensis sp.nov., isolated from an oligotrophic freshwater lake.</title>
        <authorList>
            <person name="Park M."/>
        </authorList>
    </citation>
    <scope>NUCLEOTIDE SEQUENCE [LARGE SCALE GENOMIC DNA]</scope>
    <source>
        <strain evidence="3 4">IMCC26218</strain>
    </source>
</reference>
<dbReference type="GO" id="GO:0006310">
    <property type="term" value="P:DNA recombination"/>
    <property type="evidence" value="ECO:0007669"/>
    <property type="project" value="UniProtKB-KW"/>
</dbReference>
<proteinExistence type="predicted"/>
<sequence>MRKIFDINLPSFERHPLPGDIEYRSTATTFLRAKEFSDWQQSFLKSFSKFPMEKLWCASIMLFEAICTQESFLAIQTNGTVYRSQNVARLEWTLPNGRTDARVLSSISVIALDLIGGDPQCGGNLVAEMEATIPLIATDLPKLVNPAQCFDACAQAWVFTVLPQFLFAHVIGDAPMAALHQTVLARRDSGLALNAFSEANFMQVDEDSALEGYFHAEVNNESNAVISKLMACLTMSNPEGLDDKQLQIRIAKNLRALSADAEGAGPMSCLILSHCIKMLASGTHALRSSLGYIKYGAPAVFQGLVGLDIEALSSQEISKAYARGLNSLAGENLRKARAYAGHFHQYISEWIDVAPLSYSALPDVAATPIDANVVWIHERELLQRCIKQQTPLDARLSLQTSLVVDLVYACKARGKEIFLLQTRNIRVSAGVVEVEIVSWGRLHGVKTEASQRVLTIADQALASRVLEWKNMRSLEGAESHNLLFGTRGEPTRCYRLGLMYPWLNQTLKFVTGDVQSSLHHLRHAAADDVFVTLEFDNEFHQAMDQLCMDMGHASLRSTRSYLHSYPALIRMRLNVHLHRLTLSSFTVDALTHVKNATVRRRNARARIKGDANA</sequence>
<name>A0A3E1R6L5_9BURK</name>
<dbReference type="InterPro" id="IPR013762">
    <property type="entry name" value="Integrase-like_cat_sf"/>
</dbReference>
<accession>A0A3E1R6L5</accession>
<dbReference type="InterPro" id="IPR002104">
    <property type="entry name" value="Integrase_catalytic"/>
</dbReference>
<gene>
    <name evidence="3" type="ORF">DIC66_20790</name>
</gene>
<dbReference type="EMBL" id="QFZK01000025">
    <property type="protein sequence ID" value="RFO95006.1"/>
    <property type="molecule type" value="Genomic_DNA"/>
</dbReference>
<dbReference type="InterPro" id="IPR011010">
    <property type="entry name" value="DNA_brk_join_enz"/>
</dbReference>
<dbReference type="Gene3D" id="1.10.443.10">
    <property type="entry name" value="Intergrase catalytic core"/>
    <property type="match status" value="1"/>
</dbReference>
<dbReference type="RefSeq" id="WP_117180105.1">
    <property type="nucleotide sequence ID" value="NZ_QFZK01000025.1"/>
</dbReference>
<dbReference type="SUPFAM" id="SSF56349">
    <property type="entry name" value="DNA breaking-rejoining enzymes"/>
    <property type="match status" value="1"/>
</dbReference>
<dbReference type="Proteomes" id="UP000260665">
    <property type="component" value="Unassembled WGS sequence"/>
</dbReference>
<organism evidence="3 4">
    <name type="scientific">Rhodoferax lacus</name>
    <dbReference type="NCBI Taxonomy" id="2184758"/>
    <lineage>
        <taxon>Bacteria</taxon>
        <taxon>Pseudomonadati</taxon>
        <taxon>Pseudomonadota</taxon>
        <taxon>Betaproteobacteria</taxon>
        <taxon>Burkholderiales</taxon>
        <taxon>Comamonadaceae</taxon>
        <taxon>Rhodoferax</taxon>
    </lineage>
</organism>
<dbReference type="AlphaFoldDB" id="A0A3E1R6L5"/>
<keyword evidence="1" id="KW-0233">DNA recombination</keyword>
<dbReference type="GO" id="GO:0015074">
    <property type="term" value="P:DNA integration"/>
    <property type="evidence" value="ECO:0007669"/>
    <property type="project" value="InterPro"/>
</dbReference>
<dbReference type="OrthoDB" id="8900966at2"/>
<evidence type="ECO:0000259" key="2">
    <source>
        <dbReference type="Pfam" id="PF00589"/>
    </source>
</evidence>
<feature type="domain" description="Tyr recombinase" evidence="2">
    <location>
        <begin position="394"/>
        <end position="565"/>
    </location>
</feature>